<proteinExistence type="predicted"/>
<evidence type="ECO:0000313" key="9">
    <source>
        <dbReference type="Proteomes" id="UP000007799"/>
    </source>
</evidence>
<dbReference type="GO" id="GO:0004674">
    <property type="term" value="F:protein serine/threonine kinase activity"/>
    <property type="evidence" value="ECO:0007669"/>
    <property type="project" value="UniProtKB-KW"/>
</dbReference>
<keyword evidence="9" id="KW-1185">Reference proteome</keyword>
<keyword evidence="4" id="KW-0547">Nucleotide-binding</keyword>
<accession>F2TWC6</accession>
<keyword evidence="5" id="KW-0418">Kinase</keyword>
<dbReference type="PANTHER" id="PTHR44167:SF23">
    <property type="entry name" value="CDC7 KINASE, ISOFORM A-RELATED"/>
    <property type="match status" value="1"/>
</dbReference>
<protein>
    <recommendedName>
        <fullName evidence="1">non-specific serine/threonine protein kinase</fullName>
        <ecNumber evidence="1">2.7.11.1</ecNumber>
    </recommendedName>
</protein>
<dbReference type="Proteomes" id="UP000007799">
    <property type="component" value="Unassembled WGS sequence"/>
</dbReference>
<dbReference type="OrthoDB" id="10020333at2759"/>
<dbReference type="InterPro" id="IPR008271">
    <property type="entry name" value="Ser/Thr_kinase_AS"/>
</dbReference>
<evidence type="ECO:0000256" key="2">
    <source>
        <dbReference type="ARBA" id="ARBA00022527"/>
    </source>
</evidence>
<dbReference type="PROSITE" id="PS00108">
    <property type="entry name" value="PROTEIN_KINASE_ST"/>
    <property type="match status" value="1"/>
</dbReference>
<dbReference type="PANTHER" id="PTHR44167">
    <property type="entry name" value="OVARIAN-SPECIFIC SERINE/THREONINE-PROTEIN KINASE LOK-RELATED"/>
    <property type="match status" value="1"/>
</dbReference>
<keyword evidence="2" id="KW-0723">Serine/threonine-protein kinase</keyword>
<dbReference type="SUPFAM" id="SSF56112">
    <property type="entry name" value="Protein kinase-like (PK-like)"/>
    <property type="match status" value="1"/>
</dbReference>
<dbReference type="eggNOG" id="KOG1167">
    <property type="taxonomic scope" value="Eukaryota"/>
</dbReference>
<dbReference type="PROSITE" id="PS51257">
    <property type="entry name" value="PROKAR_LIPOPROTEIN"/>
    <property type="match status" value="1"/>
</dbReference>
<dbReference type="RefSeq" id="XP_004998941.1">
    <property type="nucleotide sequence ID" value="XM_004998884.1"/>
</dbReference>
<dbReference type="Gene3D" id="1.10.510.10">
    <property type="entry name" value="Transferase(Phosphotransferase) domain 1"/>
    <property type="match status" value="1"/>
</dbReference>
<evidence type="ECO:0000313" key="8">
    <source>
        <dbReference type="EMBL" id="EGD72372.1"/>
    </source>
</evidence>
<evidence type="ECO:0000256" key="6">
    <source>
        <dbReference type="ARBA" id="ARBA00022840"/>
    </source>
</evidence>
<dbReference type="KEGG" id="sre:PTSG_00392"/>
<dbReference type="GO" id="GO:0005634">
    <property type="term" value="C:nucleus"/>
    <property type="evidence" value="ECO:0007669"/>
    <property type="project" value="TreeGrafter"/>
</dbReference>
<evidence type="ECO:0000256" key="3">
    <source>
        <dbReference type="ARBA" id="ARBA00022679"/>
    </source>
</evidence>
<evidence type="ECO:0000256" key="5">
    <source>
        <dbReference type="ARBA" id="ARBA00022777"/>
    </source>
</evidence>
<dbReference type="GO" id="GO:0044773">
    <property type="term" value="P:mitotic DNA damage checkpoint signaling"/>
    <property type="evidence" value="ECO:0007669"/>
    <property type="project" value="TreeGrafter"/>
</dbReference>
<feature type="domain" description="Protein kinase" evidence="7">
    <location>
        <begin position="1"/>
        <end position="233"/>
    </location>
</feature>
<evidence type="ECO:0000256" key="4">
    <source>
        <dbReference type="ARBA" id="ARBA00022741"/>
    </source>
</evidence>
<gene>
    <name evidence="8" type="ORF">PTSG_00392</name>
</gene>
<dbReference type="Pfam" id="PF00069">
    <property type="entry name" value="Pkinase"/>
    <property type="match status" value="1"/>
</dbReference>
<dbReference type="EMBL" id="GL832955">
    <property type="protein sequence ID" value="EGD72372.1"/>
    <property type="molecule type" value="Genomic_DNA"/>
</dbReference>
<dbReference type="AlphaFoldDB" id="F2TWC6"/>
<name>F2TWC6_SALR5</name>
<organism evidence="9">
    <name type="scientific">Salpingoeca rosetta (strain ATCC 50818 / BSB-021)</name>
    <dbReference type="NCBI Taxonomy" id="946362"/>
    <lineage>
        <taxon>Eukaryota</taxon>
        <taxon>Choanoflagellata</taxon>
        <taxon>Craspedida</taxon>
        <taxon>Salpingoecidae</taxon>
        <taxon>Salpingoeca</taxon>
    </lineage>
</organism>
<dbReference type="PROSITE" id="PS50011">
    <property type="entry name" value="PROTEIN_KINASE_DOM"/>
    <property type="match status" value="1"/>
</dbReference>
<dbReference type="GeneID" id="16067465"/>
<keyword evidence="3" id="KW-0808">Transferase</keyword>
<keyword evidence="6" id="KW-0067">ATP-binding</keyword>
<dbReference type="SMART" id="SM00220">
    <property type="entry name" value="S_TKc"/>
    <property type="match status" value="1"/>
</dbReference>
<dbReference type="InterPro" id="IPR000719">
    <property type="entry name" value="Prot_kinase_dom"/>
</dbReference>
<dbReference type="InterPro" id="IPR011009">
    <property type="entry name" value="Kinase-like_dom_sf"/>
</dbReference>
<dbReference type="GO" id="GO:0005524">
    <property type="term" value="F:ATP binding"/>
    <property type="evidence" value="ECO:0007669"/>
    <property type="project" value="UniProtKB-KW"/>
</dbReference>
<dbReference type="STRING" id="946362.F2TWC6"/>
<reference evidence="8" key="1">
    <citation type="submission" date="2009-08" db="EMBL/GenBank/DDBJ databases">
        <title>Annotation of Salpingoeca rosetta.</title>
        <authorList>
            <consortium name="The Broad Institute Genome Sequencing Platform"/>
            <person name="Russ C."/>
            <person name="Cuomo C."/>
            <person name="Burger G."/>
            <person name="Gray M.W."/>
            <person name="Holland P.W.H."/>
            <person name="King N."/>
            <person name="Lang F.B.F."/>
            <person name="Roger A.J."/>
            <person name="Ruiz-Trillo I."/>
            <person name="Young S.K."/>
            <person name="Zeng Q."/>
            <person name="Gargeya S."/>
            <person name="Alvarado L."/>
            <person name="Berlin A."/>
            <person name="Chapman S.B."/>
            <person name="Chen Z."/>
            <person name="Freedman E."/>
            <person name="Gellesch M."/>
            <person name="Goldberg J."/>
            <person name="Griggs A."/>
            <person name="Gujja S."/>
            <person name="Heilman E."/>
            <person name="Heiman D."/>
            <person name="Howarth C."/>
            <person name="Mehta T."/>
            <person name="Neiman D."/>
            <person name="Pearson M."/>
            <person name="Roberts A."/>
            <person name="Saif S."/>
            <person name="Shea T."/>
            <person name="Shenoy N."/>
            <person name="Sisk P."/>
            <person name="Stolte C."/>
            <person name="Sykes S."/>
            <person name="White J."/>
            <person name="Yandava C."/>
            <person name="Haas B."/>
            <person name="Nusbaum C."/>
            <person name="Birren B."/>
        </authorList>
    </citation>
    <scope>NUCLEOTIDE SEQUENCE [LARGE SCALE GENOMIC DNA]</scope>
    <source>
        <strain evidence="8">ATCC 50818</strain>
    </source>
</reference>
<dbReference type="EC" id="2.7.11.1" evidence="1"/>
<evidence type="ECO:0000256" key="1">
    <source>
        <dbReference type="ARBA" id="ARBA00012513"/>
    </source>
</evidence>
<sequence>MASDFERHERGIVHRDVKPSNFLFAPGATGCLVDFGLARRIAADDYMFLTAQEAFDKELEFCSRHAPAQPDLVCVPEDAVPEDDDRKSKRWNRAGTRGYRAPEVLLQCTYQSAAIDMFSAGVIALGLLSHRTPFFPAEDDLTCLAEYIAVFGFVPFKDFAAALDKELDVEFGADPPDEIGVAHDLEAFCTRLRCPDDAPLSFPKEFYDLVRGCLSIDSRFRLTAAQALAHPFFQQQQQQHQHMEM</sequence>
<dbReference type="InParanoid" id="F2TWC6"/>
<evidence type="ECO:0000259" key="7">
    <source>
        <dbReference type="PROSITE" id="PS50011"/>
    </source>
</evidence>